<accession>A0A0H4PLU3</accession>
<evidence type="ECO:0000256" key="1">
    <source>
        <dbReference type="SAM" id="SignalP"/>
    </source>
</evidence>
<dbReference type="PANTHER" id="PTHR19328:SF75">
    <property type="entry name" value="ALDOSE SUGAR DEHYDROGENASE YLII"/>
    <property type="match status" value="1"/>
</dbReference>
<evidence type="ECO:0000313" key="4">
    <source>
        <dbReference type="Proteomes" id="UP000036520"/>
    </source>
</evidence>
<evidence type="ECO:0000313" key="3">
    <source>
        <dbReference type="EMBL" id="AKP53990.1"/>
    </source>
</evidence>
<dbReference type="OrthoDB" id="9770043at2"/>
<dbReference type="PANTHER" id="PTHR19328">
    <property type="entry name" value="HEDGEHOG-INTERACTING PROTEIN"/>
    <property type="match status" value="1"/>
</dbReference>
<dbReference type="KEGG" id="camu:CA2015_4659"/>
<evidence type="ECO:0000259" key="2">
    <source>
        <dbReference type="Pfam" id="PF07995"/>
    </source>
</evidence>
<dbReference type="EMBL" id="CP012040">
    <property type="protein sequence ID" value="AKP53990.1"/>
    <property type="molecule type" value="Genomic_DNA"/>
</dbReference>
<dbReference type="RefSeq" id="WP_048644026.1">
    <property type="nucleotide sequence ID" value="NZ_CAXBGM010000034.1"/>
</dbReference>
<dbReference type="Pfam" id="PF07995">
    <property type="entry name" value="GSDH"/>
    <property type="match status" value="1"/>
</dbReference>
<reference evidence="3 4" key="1">
    <citation type="submission" date="2015-07" db="EMBL/GenBank/DDBJ databases">
        <authorList>
            <person name="Kim K.M."/>
        </authorList>
    </citation>
    <scope>NUCLEOTIDE SEQUENCE [LARGE SCALE GENOMIC DNA]</scope>
    <source>
        <strain evidence="3 4">KCTC 12363</strain>
    </source>
</reference>
<dbReference type="Proteomes" id="UP000036520">
    <property type="component" value="Chromosome"/>
</dbReference>
<dbReference type="SUPFAM" id="SSF50952">
    <property type="entry name" value="Soluble quinoprotein glucose dehydrogenase"/>
    <property type="match status" value="1"/>
</dbReference>
<gene>
    <name evidence="3" type="ORF">CA2015_4659</name>
</gene>
<sequence>MKSLLLTLLVISSYVTCMGQTPPNGPEVTDPEWNAYDIETVVDGFNIPWGLAILPDGSMLISEKSGDLVHFKNGKKTSITGLPEIWAKGQGGLLDVVLHPDFENNKYVYISYASSRGPEKGAHTAIGRGQLNGTQLVNFERLYKASPNSEAGQHYGSRIAFDKEGYLYFSIGERGAKFENPQDITRDGGKVYRLYDDGRVPEDNPFYNESGAKKAIYSFGHRNPQGMIVHPKTGAVWVNEHGPKGGDEINIVKKGANFGWPEITYGINYDGSILSEETAKPGMEQPLYYWVPSIAPSGFAFISNSKYPAWEGDFLVGSLKFGYLEKLTIKNNKVTKREKVIDGLGRVRNVVLGPDGIIYAGIDGKGIVKIVPKGK</sequence>
<name>A0A0H4PLU3_9BACT</name>
<protein>
    <submittedName>
        <fullName evidence="3">PQQ-dependent oxidoreductase</fullName>
    </submittedName>
</protein>
<keyword evidence="1" id="KW-0732">Signal</keyword>
<keyword evidence="4" id="KW-1185">Reference proteome</keyword>
<feature type="signal peptide" evidence="1">
    <location>
        <begin position="1"/>
        <end position="19"/>
    </location>
</feature>
<dbReference type="InterPro" id="IPR011041">
    <property type="entry name" value="Quinoprot_gluc/sorb_DH_b-prop"/>
</dbReference>
<dbReference type="AlphaFoldDB" id="A0A0H4PLU3"/>
<feature type="chain" id="PRO_5005208811" evidence="1">
    <location>
        <begin position="20"/>
        <end position="375"/>
    </location>
</feature>
<dbReference type="PATRIC" id="fig|320787.5.peg.5099"/>
<proteinExistence type="predicted"/>
<organism evidence="3 4">
    <name type="scientific">Cyclobacterium amurskyense</name>
    <dbReference type="NCBI Taxonomy" id="320787"/>
    <lineage>
        <taxon>Bacteria</taxon>
        <taxon>Pseudomonadati</taxon>
        <taxon>Bacteroidota</taxon>
        <taxon>Cytophagia</taxon>
        <taxon>Cytophagales</taxon>
        <taxon>Cyclobacteriaceae</taxon>
        <taxon>Cyclobacterium</taxon>
    </lineage>
</organism>
<dbReference type="InterPro" id="IPR011042">
    <property type="entry name" value="6-blade_b-propeller_TolB-like"/>
</dbReference>
<feature type="domain" description="Glucose/Sorbosone dehydrogenase" evidence="2">
    <location>
        <begin position="46"/>
        <end position="364"/>
    </location>
</feature>
<dbReference type="STRING" id="320787.CA2015_4659"/>
<dbReference type="InterPro" id="IPR012938">
    <property type="entry name" value="Glc/Sorbosone_DH"/>
</dbReference>
<dbReference type="Gene3D" id="2.120.10.30">
    <property type="entry name" value="TolB, C-terminal domain"/>
    <property type="match status" value="1"/>
</dbReference>